<sequence length="218" mass="24808">MAQIFPRSADMWLRLALLILFGGLAGLFVALVVLDRSDYNSGKGWLVRQPVPFSHEHHAGALKIDCRYCHDSVETSAVAGLPPTDTCMSCHSQIWTGAEMLASVRQSLVEHRPLRWNRVAELPDYVYFQHNVHVNAGVGCETCHGQVDTMPLMYRAESFTMSWCLDCHQDPAPRLRPRDAVTTMGWKTEHDRRAVGEEMIKEHHIDTENLTHCYICHR</sequence>
<evidence type="ECO:0000256" key="7">
    <source>
        <dbReference type="ARBA" id="ARBA00023004"/>
    </source>
</evidence>
<keyword evidence="8" id="KW-1133">Transmembrane helix</keyword>
<dbReference type="PATRIC" id="fig|316.101.peg.1432"/>
<dbReference type="PANTHER" id="PTHR39425">
    <property type="entry name" value="LIPOPROTEIN CYTOCHROME C"/>
    <property type="match status" value="1"/>
</dbReference>
<dbReference type="GO" id="GO:0030313">
    <property type="term" value="C:cell envelope"/>
    <property type="evidence" value="ECO:0007669"/>
    <property type="project" value="UniProtKB-SubCell"/>
</dbReference>
<evidence type="ECO:0000256" key="4">
    <source>
        <dbReference type="ARBA" id="ARBA00022617"/>
    </source>
</evidence>
<dbReference type="RefSeq" id="WP_045161694.1">
    <property type="nucleotide sequence ID" value="NZ_JYHV01000014.1"/>
</dbReference>
<evidence type="ECO:0000313" key="10">
    <source>
        <dbReference type="EMBL" id="KJH82882.1"/>
    </source>
</evidence>
<dbReference type="InterPro" id="IPR012286">
    <property type="entry name" value="Tetrahaem_cytochrome"/>
</dbReference>
<keyword evidence="8" id="KW-0472">Membrane</keyword>
<evidence type="ECO:0000256" key="5">
    <source>
        <dbReference type="ARBA" id="ARBA00022723"/>
    </source>
</evidence>
<protein>
    <submittedName>
        <fullName evidence="10">Cytochrome C</fullName>
    </submittedName>
</protein>
<feature type="transmembrane region" description="Helical" evidence="8">
    <location>
        <begin position="12"/>
        <end position="34"/>
    </location>
</feature>
<keyword evidence="5" id="KW-0479">Metal-binding</keyword>
<evidence type="ECO:0000259" key="9">
    <source>
        <dbReference type="Pfam" id="PF14537"/>
    </source>
</evidence>
<evidence type="ECO:0000256" key="1">
    <source>
        <dbReference type="ARBA" id="ARBA00001926"/>
    </source>
</evidence>
<dbReference type="Gene3D" id="3.90.10.10">
    <property type="entry name" value="Cytochrome C3"/>
    <property type="match status" value="2"/>
</dbReference>
<evidence type="ECO:0000256" key="6">
    <source>
        <dbReference type="ARBA" id="ARBA00022982"/>
    </source>
</evidence>
<comment type="cofactor">
    <cofactor evidence="1">
        <name>heme c</name>
        <dbReference type="ChEBI" id="CHEBI:61717"/>
    </cofactor>
</comment>
<dbReference type="EMBL" id="JYHV01000014">
    <property type="protein sequence ID" value="KJH82882.1"/>
    <property type="molecule type" value="Genomic_DNA"/>
</dbReference>
<gene>
    <name evidence="10" type="ORF">UF78_08575</name>
</gene>
<evidence type="ECO:0000256" key="3">
    <source>
        <dbReference type="ARBA" id="ARBA00022448"/>
    </source>
</evidence>
<dbReference type="Pfam" id="PF14537">
    <property type="entry name" value="Cytochrom_c3_2"/>
    <property type="match status" value="1"/>
</dbReference>
<feature type="domain" description="Tetrahaem cytochrome" evidence="9">
    <location>
        <begin position="132"/>
        <end position="217"/>
    </location>
</feature>
<dbReference type="InterPro" id="IPR036280">
    <property type="entry name" value="Multihaem_cyt_sf"/>
</dbReference>
<proteinExistence type="predicted"/>
<keyword evidence="6" id="KW-0249">Electron transport</keyword>
<dbReference type="PANTHER" id="PTHR39425:SF1">
    <property type="entry name" value="CYTOCHROME C7-LIKE DOMAIN-CONTAINING PROTEIN"/>
    <property type="match status" value="1"/>
</dbReference>
<dbReference type="CDD" id="cd08168">
    <property type="entry name" value="Cytochrom_C3"/>
    <property type="match status" value="1"/>
</dbReference>
<name>A0A0D9AQ80_STUST</name>
<evidence type="ECO:0000256" key="2">
    <source>
        <dbReference type="ARBA" id="ARBA00004196"/>
    </source>
</evidence>
<dbReference type="OrthoDB" id="9814800at2"/>
<dbReference type="SUPFAM" id="SSF48695">
    <property type="entry name" value="Multiheme cytochromes"/>
    <property type="match status" value="1"/>
</dbReference>
<comment type="subcellular location">
    <subcellularLocation>
        <location evidence="2">Cell envelope</location>
    </subcellularLocation>
</comment>
<dbReference type="GO" id="GO:0046872">
    <property type="term" value="F:metal ion binding"/>
    <property type="evidence" value="ECO:0007669"/>
    <property type="project" value="UniProtKB-KW"/>
</dbReference>
<organism evidence="10 11">
    <name type="scientific">Stutzerimonas stutzeri</name>
    <name type="common">Pseudomonas stutzeri</name>
    <dbReference type="NCBI Taxonomy" id="316"/>
    <lineage>
        <taxon>Bacteria</taxon>
        <taxon>Pseudomonadati</taxon>
        <taxon>Pseudomonadota</taxon>
        <taxon>Gammaproteobacteria</taxon>
        <taxon>Pseudomonadales</taxon>
        <taxon>Pseudomonadaceae</taxon>
        <taxon>Stutzerimonas</taxon>
    </lineage>
</organism>
<keyword evidence="7" id="KW-0408">Iron</keyword>
<accession>A0A0D9AQ80</accession>
<dbReference type="Proteomes" id="UP000032487">
    <property type="component" value="Unassembled WGS sequence"/>
</dbReference>
<dbReference type="AlphaFoldDB" id="A0A0D9AQ80"/>
<evidence type="ECO:0000313" key="11">
    <source>
        <dbReference type="Proteomes" id="UP000032487"/>
    </source>
</evidence>
<evidence type="ECO:0000256" key="8">
    <source>
        <dbReference type="SAM" id="Phobius"/>
    </source>
</evidence>
<reference evidence="10 11" key="1">
    <citation type="submission" date="2015-02" db="EMBL/GenBank/DDBJ databases">
        <title>Draft genome sequence of Pseudomonas stutzeri NT0128 isolated from wheat (Triticum turgidum) rhizosphere.</title>
        <authorList>
            <person name="Tovi N."/>
            <person name="Frenk S."/>
            <person name="Hadar Y."/>
            <person name="Minz D."/>
        </authorList>
    </citation>
    <scope>NUCLEOTIDE SEQUENCE [LARGE SCALE GENOMIC DNA]</scope>
    <source>
        <strain evidence="10 11">NT0128</strain>
    </source>
</reference>
<comment type="caution">
    <text evidence="10">The sequence shown here is derived from an EMBL/GenBank/DDBJ whole genome shotgun (WGS) entry which is preliminary data.</text>
</comment>
<keyword evidence="3" id="KW-0813">Transport</keyword>
<keyword evidence="4" id="KW-0349">Heme</keyword>
<keyword evidence="8" id="KW-0812">Transmembrane</keyword>